<gene>
    <name evidence="1" type="ORF">EVA_11172</name>
</gene>
<sequence length="42" mass="4996">MGSYLECFLGHTLDISFYGAGVYGYRYSLILSTTQWRYFRCR</sequence>
<dbReference type="EMBL" id="AMCI01003255">
    <property type="protein sequence ID" value="EJX00722.1"/>
    <property type="molecule type" value="Genomic_DNA"/>
</dbReference>
<proteinExistence type="predicted"/>
<comment type="caution">
    <text evidence="1">The sequence shown here is derived from an EMBL/GenBank/DDBJ whole genome shotgun (WGS) entry which is preliminary data.</text>
</comment>
<protein>
    <submittedName>
        <fullName evidence="1">Uncharacterized protein</fullName>
    </submittedName>
</protein>
<evidence type="ECO:0000313" key="1">
    <source>
        <dbReference type="EMBL" id="EJX00722.1"/>
    </source>
</evidence>
<reference evidence="1" key="1">
    <citation type="journal article" date="2012" name="PLoS ONE">
        <title>Gene sets for utilization of primary and secondary nutrition supplies in the distal gut of endangered iberian lynx.</title>
        <authorList>
            <person name="Alcaide M."/>
            <person name="Messina E."/>
            <person name="Richter M."/>
            <person name="Bargiela R."/>
            <person name="Peplies J."/>
            <person name="Huws S.A."/>
            <person name="Newbold C.J."/>
            <person name="Golyshin P.N."/>
            <person name="Simon M.A."/>
            <person name="Lopez G."/>
            <person name="Yakimov M.M."/>
            <person name="Ferrer M."/>
        </authorList>
    </citation>
    <scope>NUCLEOTIDE SEQUENCE</scope>
</reference>
<organism evidence="1">
    <name type="scientific">gut metagenome</name>
    <dbReference type="NCBI Taxonomy" id="749906"/>
    <lineage>
        <taxon>unclassified sequences</taxon>
        <taxon>metagenomes</taxon>
        <taxon>organismal metagenomes</taxon>
    </lineage>
</organism>
<accession>J9G0G2</accession>
<dbReference type="AlphaFoldDB" id="J9G0G2"/>
<name>J9G0G2_9ZZZZ</name>